<dbReference type="InterPro" id="IPR008949">
    <property type="entry name" value="Isoprenoid_synthase_dom_sf"/>
</dbReference>
<gene>
    <name evidence="3" type="ORF">GYMLUDRAFT_247756</name>
</gene>
<dbReference type="InterPro" id="IPR024652">
    <property type="entry name" value="Trichodiene_synth"/>
</dbReference>
<comment type="similarity">
    <text evidence="1">Belongs to the trichodiene synthase family.</text>
</comment>
<dbReference type="Gene3D" id="1.10.600.10">
    <property type="entry name" value="Farnesyl Diphosphate Synthase"/>
    <property type="match status" value="1"/>
</dbReference>
<reference evidence="3 4" key="1">
    <citation type="submission" date="2014-04" db="EMBL/GenBank/DDBJ databases">
        <title>Evolutionary Origins and Diversification of the Mycorrhizal Mutualists.</title>
        <authorList>
            <consortium name="DOE Joint Genome Institute"/>
            <consortium name="Mycorrhizal Genomics Consortium"/>
            <person name="Kohler A."/>
            <person name="Kuo A."/>
            <person name="Nagy L.G."/>
            <person name="Floudas D."/>
            <person name="Copeland A."/>
            <person name="Barry K.W."/>
            <person name="Cichocki N."/>
            <person name="Veneault-Fourrey C."/>
            <person name="LaButti K."/>
            <person name="Lindquist E.A."/>
            <person name="Lipzen A."/>
            <person name="Lundell T."/>
            <person name="Morin E."/>
            <person name="Murat C."/>
            <person name="Riley R."/>
            <person name="Ohm R."/>
            <person name="Sun H."/>
            <person name="Tunlid A."/>
            <person name="Henrissat B."/>
            <person name="Grigoriev I.V."/>
            <person name="Hibbett D.S."/>
            <person name="Martin F."/>
        </authorList>
    </citation>
    <scope>NUCLEOTIDE SEQUENCE [LARGE SCALE GENOMIC DNA]</scope>
    <source>
        <strain evidence="3 4">FD-317 M1</strain>
    </source>
</reference>
<organism evidence="3 4">
    <name type="scientific">Collybiopsis luxurians FD-317 M1</name>
    <dbReference type="NCBI Taxonomy" id="944289"/>
    <lineage>
        <taxon>Eukaryota</taxon>
        <taxon>Fungi</taxon>
        <taxon>Dikarya</taxon>
        <taxon>Basidiomycota</taxon>
        <taxon>Agaricomycotina</taxon>
        <taxon>Agaricomycetes</taxon>
        <taxon>Agaricomycetidae</taxon>
        <taxon>Agaricales</taxon>
        <taxon>Marasmiineae</taxon>
        <taxon>Omphalotaceae</taxon>
        <taxon>Collybiopsis</taxon>
        <taxon>Collybiopsis luxurians</taxon>
    </lineage>
</organism>
<dbReference type="Pfam" id="PF06330">
    <property type="entry name" value="TRI5"/>
    <property type="match status" value="1"/>
</dbReference>
<sequence length="302" mass="33963">MDILDIDPLSILPFEKTPTYKPFLAECVEEARKRGYLGEEENQAFKEKHIHIGAAVGHYTYLHHKNTQSHDVAVLSSLLMAFYYCIDDYGFEAKSVTEYGSRLVSGRPQLEKGLNDLATLSAELSSMYDPVTGDLLRMSTQAYVMGNHLEREMCGLRTQWEVNKNAPLFPTIMKTITSAATSLYLLSFPCSAPATSYMQTLPDGICVHDTTADIMSYYKEAIEGEFNRVEQTAQMHNMTGPDMLEELVKNMKLSHKRVIDVLSASDPSGSLVSCYTSTIVGFVVFQALHPRYKIKDFNIFSF</sequence>
<keyword evidence="2" id="KW-0456">Lyase</keyword>
<proteinExistence type="inferred from homology"/>
<keyword evidence="4" id="KW-1185">Reference proteome</keyword>
<dbReference type="OrthoDB" id="2998174at2759"/>
<evidence type="ECO:0000313" key="4">
    <source>
        <dbReference type="Proteomes" id="UP000053593"/>
    </source>
</evidence>
<evidence type="ECO:0000313" key="3">
    <source>
        <dbReference type="EMBL" id="KIK56500.1"/>
    </source>
</evidence>
<dbReference type="GO" id="GO:0016838">
    <property type="term" value="F:carbon-oxygen lyase activity, acting on phosphates"/>
    <property type="evidence" value="ECO:0007669"/>
    <property type="project" value="InterPro"/>
</dbReference>
<dbReference type="HOGENOM" id="CLU_921513_0_0_1"/>
<accession>A0A0D0B0E9</accession>
<name>A0A0D0B0E9_9AGAR</name>
<dbReference type="AlphaFoldDB" id="A0A0D0B0E9"/>
<dbReference type="Proteomes" id="UP000053593">
    <property type="component" value="Unassembled WGS sequence"/>
</dbReference>
<dbReference type="EMBL" id="KN834797">
    <property type="protein sequence ID" value="KIK56500.1"/>
    <property type="molecule type" value="Genomic_DNA"/>
</dbReference>
<protein>
    <submittedName>
        <fullName evidence="3">Unplaced genomic scaffold GYMLUscaffold_49, whole genome shotgun sequence</fullName>
    </submittedName>
</protein>
<dbReference type="SUPFAM" id="SSF48576">
    <property type="entry name" value="Terpenoid synthases"/>
    <property type="match status" value="1"/>
</dbReference>
<evidence type="ECO:0000256" key="2">
    <source>
        <dbReference type="ARBA" id="ARBA00023239"/>
    </source>
</evidence>
<evidence type="ECO:0000256" key="1">
    <source>
        <dbReference type="ARBA" id="ARBA00007946"/>
    </source>
</evidence>